<dbReference type="SUPFAM" id="SSF46785">
    <property type="entry name" value="Winged helix' DNA-binding domain"/>
    <property type="match status" value="1"/>
</dbReference>
<dbReference type="InterPro" id="IPR036388">
    <property type="entry name" value="WH-like_DNA-bd_sf"/>
</dbReference>
<evidence type="ECO:0000313" key="2">
    <source>
        <dbReference type="EMBL" id="UYQ92761.1"/>
    </source>
</evidence>
<sequence>MHQHIRVTVDAVIFGYNSRDGLSVLLIKRTIPPYIFKWALPGGFAHNDEPLEDCVKRELRSETGIQINYLEQLYTFGAPERDPRGRVLSVAYFGLVRPTALSTPPKPVINSSFLNKTSDDREARWCKLNELPQLAFDHNMIIEKALVRLRNKVRYEPIGFELLDSKFPISELEKLYELLLSRPIDRRNFQKKLNSLGILIAHEEKQKAALQGRPAKLFSFNEQEYSKLRDEGVYFEI</sequence>
<accession>A0ABY6J014</accession>
<dbReference type="InterPro" id="IPR015797">
    <property type="entry name" value="NUDIX_hydrolase-like_dom_sf"/>
</dbReference>
<dbReference type="PROSITE" id="PS51462">
    <property type="entry name" value="NUDIX"/>
    <property type="match status" value="1"/>
</dbReference>
<dbReference type="RefSeq" id="WP_244836346.1">
    <property type="nucleotide sequence ID" value="NZ_CP107006.1"/>
</dbReference>
<evidence type="ECO:0000313" key="3">
    <source>
        <dbReference type="Proteomes" id="UP001162741"/>
    </source>
</evidence>
<dbReference type="InterPro" id="IPR036390">
    <property type="entry name" value="WH_DNA-bd_sf"/>
</dbReference>
<dbReference type="Gene3D" id="1.10.10.10">
    <property type="entry name" value="Winged helix-like DNA-binding domain superfamily/Winged helix DNA-binding domain"/>
    <property type="match status" value="1"/>
</dbReference>
<gene>
    <name evidence="2" type="ORF">MKQ68_22025</name>
</gene>
<dbReference type="PANTHER" id="PTHR43736">
    <property type="entry name" value="ADP-RIBOSE PYROPHOSPHATASE"/>
    <property type="match status" value="1"/>
</dbReference>
<dbReference type="Gene3D" id="3.90.79.10">
    <property type="entry name" value="Nucleoside Triphosphate Pyrophosphohydrolase"/>
    <property type="match status" value="1"/>
</dbReference>
<dbReference type="Proteomes" id="UP001162741">
    <property type="component" value="Chromosome"/>
</dbReference>
<dbReference type="EMBL" id="CP107006">
    <property type="protein sequence ID" value="UYQ92761.1"/>
    <property type="molecule type" value="Genomic_DNA"/>
</dbReference>
<feature type="domain" description="Nudix hydrolase" evidence="1">
    <location>
        <begin position="4"/>
        <end position="148"/>
    </location>
</feature>
<name>A0ABY6J014_9BACT</name>
<dbReference type="Pfam" id="PF00293">
    <property type="entry name" value="NUDIX"/>
    <property type="match status" value="1"/>
</dbReference>
<protein>
    <submittedName>
        <fullName evidence="2">NUDIX hydrolase</fullName>
    </submittedName>
</protein>
<dbReference type="InterPro" id="IPR000086">
    <property type="entry name" value="NUDIX_hydrolase_dom"/>
</dbReference>
<organism evidence="2 3">
    <name type="scientific">Chitinophaga horti</name>
    <dbReference type="NCBI Taxonomy" id="2920382"/>
    <lineage>
        <taxon>Bacteria</taxon>
        <taxon>Pseudomonadati</taxon>
        <taxon>Bacteroidota</taxon>
        <taxon>Chitinophagia</taxon>
        <taxon>Chitinophagales</taxon>
        <taxon>Chitinophagaceae</taxon>
        <taxon>Chitinophaga</taxon>
    </lineage>
</organism>
<keyword evidence="2" id="KW-0378">Hydrolase</keyword>
<reference evidence="2" key="1">
    <citation type="submission" date="2022-10" db="EMBL/GenBank/DDBJ databases">
        <title>Chitinophaga sp. nov., isolated from soil.</title>
        <authorList>
            <person name="Jeon C.O."/>
        </authorList>
    </citation>
    <scope>NUCLEOTIDE SEQUENCE</scope>
    <source>
        <strain evidence="2">R8</strain>
    </source>
</reference>
<dbReference type="Pfam" id="PF21906">
    <property type="entry name" value="WHD_NrtR"/>
    <property type="match status" value="1"/>
</dbReference>
<keyword evidence="3" id="KW-1185">Reference proteome</keyword>
<dbReference type="GO" id="GO:0016787">
    <property type="term" value="F:hydrolase activity"/>
    <property type="evidence" value="ECO:0007669"/>
    <property type="project" value="UniProtKB-KW"/>
</dbReference>
<dbReference type="PANTHER" id="PTHR43736:SF4">
    <property type="entry name" value="SLR1690 PROTEIN"/>
    <property type="match status" value="1"/>
</dbReference>
<proteinExistence type="predicted"/>
<evidence type="ECO:0000259" key="1">
    <source>
        <dbReference type="PROSITE" id="PS51462"/>
    </source>
</evidence>
<dbReference type="InterPro" id="IPR054105">
    <property type="entry name" value="WHD_NrtR"/>
</dbReference>
<dbReference type="CDD" id="cd18873">
    <property type="entry name" value="NUDIX_NadM_like"/>
    <property type="match status" value="1"/>
</dbReference>
<dbReference type="SUPFAM" id="SSF55811">
    <property type="entry name" value="Nudix"/>
    <property type="match status" value="1"/>
</dbReference>